<reference evidence="3 4" key="1">
    <citation type="submission" date="2023-12" db="EMBL/GenBank/DDBJ databases">
        <title>Baltic Sea Cyanobacteria.</title>
        <authorList>
            <person name="Delbaje E."/>
            <person name="Fewer D.P."/>
            <person name="Shishido T.K."/>
        </authorList>
    </citation>
    <scope>NUCLEOTIDE SEQUENCE [LARGE SCALE GENOMIC DNA]</scope>
    <source>
        <strain evidence="3 4">UHCC 0281</strain>
    </source>
</reference>
<keyword evidence="2" id="KW-1133">Transmembrane helix</keyword>
<dbReference type="EMBL" id="JAYGHY010000011">
    <property type="protein sequence ID" value="MEA5441974.1"/>
    <property type="molecule type" value="Genomic_DNA"/>
</dbReference>
<organism evidence="3 4">
    <name type="scientific">Cyanobium gracile UHCC 0281</name>
    <dbReference type="NCBI Taxonomy" id="3110309"/>
    <lineage>
        <taxon>Bacteria</taxon>
        <taxon>Bacillati</taxon>
        <taxon>Cyanobacteriota</taxon>
        <taxon>Cyanophyceae</taxon>
        <taxon>Synechococcales</taxon>
        <taxon>Prochlorococcaceae</taxon>
        <taxon>Cyanobium</taxon>
    </lineage>
</organism>
<evidence type="ECO:0000256" key="2">
    <source>
        <dbReference type="SAM" id="Phobius"/>
    </source>
</evidence>
<feature type="compositionally biased region" description="Low complexity" evidence="1">
    <location>
        <begin position="17"/>
        <end position="36"/>
    </location>
</feature>
<feature type="region of interest" description="Disordered" evidence="1">
    <location>
        <begin position="1"/>
        <end position="36"/>
    </location>
</feature>
<sequence length="105" mass="10935">MTLPRAAPVPVLATSQPAGKGSPDPSAASASGGSGELSSEVGALLVAAVLMGVIVLVRRWLRLRSRPSMPGLPRERVLRVSRHGTIHDPKYLGRILEAEDPPAGP</sequence>
<evidence type="ECO:0000256" key="1">
    <source>
        <dbReference type="SAM" id="MobiDB-lite"/>
    </source>
</evidence>
<keyword evidence="2" id="KW-0472">Membrane</keyword>
<proteinExistence type="predicted"/>
<feature type="transmembrane region" description="Helical" evidence="2">
    <location>
        <begin position="41"/>
        <end position="61"/>
    </location>
</feature>
<keyword evidence="4" id="KW-1185">Reference proteome</keyword>
<evidence type="ECO:0000313" key="3">
    <source>
        <dbReference type="EMBL" id="MEA5441974.1"/>
    </source>
</evidence>
<keyword evidence="2" id="KW-0812">Transmembrane</keyword>
<dbReference type="RefSeq" id="WP_323356073.1">
    <property type="nucleotide sequence ID" value="NZ_JAYGHY010000011.1"/>
</dbReference>
<accession>A0ABU5STZ2</accession>
<comment type="caution">
    <text evidence="3">The sequence shown here is derived from an EMBL/GenBank/DDBJ whole genome shotgun (WGS) entry which is preliminary data.</text>
</comment>
<name>A0ABU5STZ2_9CYAN</name>
<gene>
    <name evidence="3" type="ORF">VB739_05355</name>
</gene>
<evidence type="ECO:0000313" key="4">
    <source>
        <dbReference type="Proteomes" id="UP001302329"/>
    </source>
</evidence>
<protein>
    <submittedName>
        <fullName evidence="3">Uncharacterized protein</fullName>
    </submittedName>
</protein>
<dbReference type="Proteomes" id="UP001302329">
    <property type="component" value="Unassembled WGS sequence"/>
</dbReference>